<dbReference type="InterPro" id="IPR028098">
    <property type="entry name" value="Glyco_trans_4-like_N"/>
</dbReference>
<evidence type="ECO:0000259" key="2">
    <source>
        <dbReference type="Pfam" id="PF13439"/>
    </source>
</evidence>
<evidence type="ECO:0000313" key="4">
    <source>
        <dbReference type="Proteomes" id="UP000184387"/>
    </source>
</evidence>
<feature type="domain" description="Glycosyltransferase subfamily 4-like N-terminal" evidence="2">
    <location>
        <begin position="13"/>
        <end position="182"/>
    </location>
</feature>
<dbReference type="Pfam" id="PF13439">
    <property type="entry name" value="Glyco_transf_4"/>
    <property type="match status" value="1"/>
</dbReference>
<dbReference type="OrthoDB" id="529131at2"/>
<dbReference type="PANTHER" id="PTHR45947:SF3">
    <property type="entry name" value="SULFOQUINOVOSYL TRANSFERASE SQD2"/>
    <property type="match status" value="1"/>
</dbReference>
<dbReference type="STRING" id="198092.SAMN02745194_03752"/>
<dbReference type="Gene3D" id="3.40.50.2000">
    <property type="entry name" value="Glycogen Phosphorylase B"/>
    <property type="match status" value="2"/>
</dbReference>
<evidence type="ECO:0000313" key="3">
    <source>
        <dbReference type="EMBL" id="SHJ92688.1"/>
    </source>
</evidence>
<dbReference type="InterPro" id="IPR001296">
    <property type="entry name" value="Glyco_trans_1"/>
</dbReference>
<organism evidence="3 4">
    <name type="scientific">Muricoccus roseus</name>
    <dbReference type="NCBI Taxonomy" id="198092"/>
    <lineage>
        <taxon>Bacteria</taxon>
        <taxon>Pseudomonadati</taxon>
        <taxon>Pseudomonadota</taxon>
        <taxon>Alphaproteobacteria</taxon>
        <taxon>Acetobacterales</taxon>
        <taxon>Roseomonadaceae</taxon>
        <taxon>Muricoccus</taxon>
    </lineage>
</organism>
<protein>
    <submittedName>
        <fullName evidence="3">Glycosyltransferase involved in cell wall bisynthesis</fullName>
    </submittedName>
</protein>
<accession>A0A1M6NAE0</accession>
<gene>
    <name evidence="3" type="ORF">SAMN02745194_03752</name>
</gene>
<keyword evidence="4" id="KW-1185">Reference proteome</keyword>
<dbReference type="GO" id="GO:0016757">
    <property type="term" value="F:glycosyltransferase activity"/>
    <property type="evidence" value="ECO:0007669"/>
    <property type="project" value="InterPro"/>
</dbReference>
<dbReference type="CDD" id="cd03794">
    <property type="entry name" value="GT4_WbuB-like"/>
    <property type="match status" value="1"/>
</dbReference>
<proteinExistence type="predicted"/>
<feature type="domain" description="Glycosyl transferase family 1" evidence="1">
    <location>
        <begin position="199"/>
        <end position="355"/>
    </location>
</feature>
<dbReference type="AlphaFoldDB" id="A0A1M6NAE0"/>
<dbReference type="Pfam" id="PF00534">
    <property type="entry name" value="Glycos_transf_1"/>
    <property type="match status" value="1"/>
</dbReference>
<reference evidence="3 4" key="1">
    <citation type="submission" date="2016-11" db="EMBL/GenBank/DDBJ databases">
        <authorList>
            <person name="Jaros S."/>
            <person name="Januszkiewicz K."/>
            <person name="Wedrychowicz H."/>
        </authorList>
    </citation>
    <scope>NUCLEOTIDE SEQUENCE [LARGE SCALE GENOMIC DNA]</scope>
    <source>
        <strain evidence="3 4">DSM 14916</strain>
    </source>
</reference>
<dbReference type="PANTHER" id="PTHR45947">
    <property type="entry name" value="SULFOQUINOVOSYL TRANSFERASE SQD2"/>
    <property type="match status" value="1"/>
</dbReference>
<evidence type="ECO:0000259" key="1">
    <source>
        <dbReference type="Pfam" id="PF00534"/>
    </source>
</evidence>
<dbReference type="EMBL" id="FQZF01000025">
    <property type="protein sequence ID" value="SHJ92688.1"/>
    <property type="molecule type" value="Genomic_DNA"/>
</dbReference>
<sequence length="386" mass="41595">MRILYSHRIQSRDGQGVHLDSLVAALREEGHEVRVVGPPSYDRAGLGGGSRVLSGLRRLLPGPAAELAELAYGVPATRRLARAAAEFAPDAIYERYNLFHLSGALVARRRGVPLLLEVNAPLAEERSRFGSLRLRRLARWAESFVWRRADRVLPVTEVLASHVAAAGVPEPRIAVVPNGIDLRDYPAAASPARTAGEGRPLVLGFVGFVRDWHGLDAVLRAFAARQGGPPLSLLIAGQGPARAGLEALAAELGIADRVRFTGLAPREEVPRLIGGFDIALQPAAVPYASPLKIFEYMAAGRAIVAPDQPNLREVLAHERTALLFDPERPGALWGAVERLAADPALRESLGTAARAEVERRDLTWSGNARRVAAIAREEAARRGARP</sequence>
<keyword evidence="3" id="KW-0808">Transferase</keyword>
<dbReference type="Proteomes" id="UP000184387">
    <property type="component" value="Unassembled WGS sequence"/>
</dbReference>
<dbReference type="InterPro" id="IPR050194">
    <property type="entry name" value="Glycosyltransferase_grp1"/>
</dbReference>
<name>A0A1M6NAE0_9PROT</name>
<dbReference type="RefSeq" id="WP_073137552.1">
    <property type="nucleotide sequence ID" value="NZ_FQZF01000025.1"/>
</dbReference>
<dbReference type="SUPFAM" id="SSF53756">
    <property type="entry name" value="UDP-Glycosyltransferase/glycogen phosphorylase"/>
    <property type="match status" value="1"/>
</dbReference>